<dbReference type="STRING" id="29349.CLOTH_19840"/>
<dbReference type="Pfam" id="PF06527">
    <property type="entry name" value="TniQ"/>
    <property type="match status" value="1"/>
</dbReference>
<proteinExistence type="predicted"/>
<organism evidence="3 4">
    <name type="scientific">Alkalithermobacter paradoxus</name>
    <dbReference type="NCBI Taxonomy" id="29349"/>
    <lineage>
        <taxon>Bacteria</taxon>
        <taxon>Bacillati</taxon>
        <taxon>Bacillota</taxon>
        <taxon>Clostridia</taxon>
        <taxon>Peptostreptococcales</taxon>
        <taxon>Tepidibacteraceae</taxon>
        <taxon>Alkalithermobacter</taxon>
    </lineage>
</organism>
<sequence length="627" mass="73401">MMAFFPILHEDELLYSILARYRVYSGNVSLKSTLDDIYGHRNVTAVMDLPSNINRIIANMPLGNHYDANELIQKHTLYPFYAAFIPPKRASEIKDYMKGDKGGSIYNKIGLMASSITLNEYFKFCPECLKEDRERFGELYWHRVHQIFGVFVCPKHKVLLQDSKIPVRGFNKHEYVAATVNNCNNSRGMTNITDDMLQKLNLIAQDIEALLNSEHENKEIEWFRDQYANILMEKGLANVNGKIKQKELLTSFVDYYGDKLLVLLQSYIDIHSDQNWLSDLVRRKNKTSHSIRHLLFIRFLGITINDLFNKKIEYKPFGEGPWPCLNVAATHYLKDAIVDVNIKHNADSKKPLGTFRCSCGFIYSRTGPDIKNDARYKISKVKVYGPIWEQKLKELAEKKLSLRETARQLNVDPATIKKYVDKLDIRTYWENRTVENIKDDKVRDVTVIDENNLQLKQNEWLSLKKKYPSKSRTELRKLNPALYSWLYRNCKEWMEKNSPIKQGPSSVTSRINWQERDNEILLRVTEVVEEIMNSEEKPERITISLVGSKLGIRSLIEKHLSKLPRTKKCLEENIESTKDFQIRRIEWAIKELKLQGKELKSWVIFRTAGIRTEYQGYLIQEVEERIR</sequence>
<evidence type="ECO:0000259" key="1">
    <source>
        <dbReference type="Pfam" id="PF06527"/>
    </source>
</evidence>
<evidence type="ECO:0000313" key="3">
    <source>
        <dbReference type="EMBL" id="OPJ54763.1"/>
    </source>
</evidence>
<dbReference type="EMBL" id="MZGW01000012">
    <property type="protein sequence ID" value="OPJ54763.1"/>
    <property type="molecule type" value="Genomic_DNA"/>
</dbReference>
<dbReference type="InterPro" id="IPR009492">
    <property type="entry name" value="TniQ"/>
</dbReference>
<dbReference type="OrthoDB" id="470139at2"/>
<protein>
    <submittedName>
        <fullName evidence="3">Uncharacterized protein</fullName>
    </submittedName>
</protein>
<dbReference type="RefSeq" id="WP_079413599.1">
    <property type="nucleotide sequence ID" value="NZ_MZGW01000012.1"/>
</dbReference>
<accession>A0A1V4I467</accession>
<evidence type="ECO:0000313" key="4">
    <source>
        <dbReference type="Proteomes" id="UP000190140"/>
    </source>
</evidence>
<dbReference type="Pfam" id="PF15978">
    <property type="entry name" value="TnsD"/>
    <property type="match status" value="1"/>
</dbReference>
<keyword evidence="4" id="KW-1185">Reference proteome</keyword>
<dbReference type="InterPro" id="IPR032750">
    <property type="entry name" value="TnsD_C"/>
</dbReference>
<gene>
    <name evidence="3" type="ORF">CLOTH_19840</name>
</gene>
<feature type="domain" description="Transposon Tn7 transposition protein TnsD C-terminal" evidence="2">
    <location>
        <begin position="203"/>
        <end position="570"/>
    </location>
</feature>
<evidence type="ECO:0000259" key="2">
    <source>
        <dbReference type="Pfam" id="PF15978"/>
    </source>
</evidence>
<name>A0A1V4I467_9FIRM</name>
<reference evidence="3 4" key="1">
    <citation type="submission" date="2017-03" db="EMBL/GenBank/DDBJ databases">
        <title>Genome sequence of Clostridium thermoalcaliphilum DSM 7309.</title>
        <authorList>
            <person name="Poehlein A."/>
            <person name="Daniel R."/>
        </authorList>
    </citation>
    <scope>NUCLEOTIDE SEQUENCE [LARGE SCALE GENOMIC DNA]</scope>
    <source>
        <strain evidence="3 4">DSM 7309</strain>
    </source>
</reference>
<dbReference type="Proteomes" id="UP000190140">
    <property type="component" value="Unassembled WGS sequence"/>
</dbReference>
<feature type="domain" description="TniQ" evidence="1">
    <location>
        <begin position="4"/>
        <end position="160"/>
    </location>
</feature>
<dbReference type="AlphaFoldDB" id="A0A1V4I467"/>
<comment type="caution">
    <text evidence="3">The sequence shown here is derived from an EMBL/GenBank/DDBJ whole genome shotgun (WGS) entry which is preliminary data.</text>
</comment>